<sequence length="209" mass="23310">MLKSAIIFLLVGSCFCGLIDRGQDVLDAAKLPLLTGFFRIEVNIDRLDTQGKSHTGLPCDVLDRCDPKIKAFIDTEKPNNDFGGDSVPYDNYIVLHESNNAPNVVPIGKTISRDVCGKSIRKVAIRVRAIDKDGINDDKIDNYKCNISGERNPVADDERSSQWSPEIACDGEDRPSSKVFLKYRWYRIPEQTCRPSSNGQKLLSGLFSK</sequence>
<comment type="caution">
    <text evidence="2">The sequence shown here is derived from an EMBL/GenBank/DDBJ whole genome shotgun (WGS) entry which is preliminary data.</text>
</comment>
<gene>
    <name evidence="2" type="ORF">BV898_08969</name>
</gene>
<reference evidence="3" key="1">
    <citation type="submission" date="2017-01" db="EMBL/GenBank/DDBJ databases">
        <title>Comparative genomics of anhydrobiosis in the tardigrade Hypsibius dujardini.</title>
        <authorList>
            <person name="Yoshida Y."/>
            <person name="Koutsovoulos G."/>
            <person name="Laetsch D."/>
            <person name="Stevens L."/>
            <person name="Kumar S."/>
            <person name="Horikawa D."/>
            <person name="Ishino K."/>
            <person name="Komine S."/>
            <person name="Tomita M."/>
            <person name="Blaxter M."/>
            <person name="Arakawa K."/>
        </authorList>
    </citation>
    <scope>NUCLEOTIDE SEQUENCE [LARGE SCALE GENOMIC DNA]</scope>
    <source>
        <strain evidence="3">Z151</strain>
    </source>
</reference>
<name>A0A1W0WP26_HYPEX</name>
<dbReference type="Proteomes" id="UP000192578">
    <property type="component" value="Unassembled WGS sequence"/>
</dbReference>
<keyword evidence="3" id="KW-1185">Reference proteome</keyword>
<accession>A0A1W0WP26</accession>
<keyword evidence="1" id="KW-0732">Signal</keyword>
<evidence type="ECO:0000256" key="1">
    <source>
        <dbReference type="SAM" id="SignalP"/>
    </source>
</evidence>
<organism evidence="2 3">
    <name type="scientific">Hypsibius exemplaris</name>
    <name type="common">Freshwater tardigrade</name>
    <dbReference type="NCBI Taxonomy" id="2072580"/>
    <lineage>
        <taxon>Eukaryota</taxon>
        <taxon>Metazoa</taxon>
        <taxon>Ecdysozoa</taxon>
        <taxon>Tardigrada</taxon>
        <taxon>Eutardigrada</taxon>
        <taxon>Parachela</taxon>
        <taxon>Hypsibioidea</taxon>
        <taxon>Hypsibiidae</taxon>
        <taxon>Hypsibius</taxon>
    </lineage>
</organism>
<dbReference type="EMBL" id="MTYJ01000068">
    <property type="protein sequence ID" value="OQV16964.1"/>
    <property type="molecule type" value="Genomic_DNA"/>
</dbReference>
<proteinExistence type="predicted"/>
<evidence type="ECO:0000313" key="2">
    <source>
        <dbReference type="EMBL" id="OQV16964.1"/>
    </source>
</evidence>
<protein>
    <submittedName>
        <fullName evidence="2">Uncharacterized protein</fullName>
    </submittedName>
</protein>
<dbReference type="OrthoDB" id="10023362at2759"/>
<dbReference type="AlphaFoldDB" id="A0A1W0WP26"/>
<evidence type="ECO:0000313" key="3">
    <source>
        <dbReference type="Proteomes" id="UP000192578"/>
    </source>
</evidence>
<feature type="chain" id="PRO_5012551574" evidence="1">
    <location>
        <begin position="17"/>
        <end position="209"/>
    </location>
</feature>
<feature type="signal peptide" evidence="1">
    <location>
        <begin position="1"/>
        <end position="16"/>
    </location>
</feature>